<sequence>MLDARLGVRRERSRPRRDAQLLGQPDGQHEPPGQERAPVGLDAVARLDPLDAVRSASLAPRVEAVLADDMLRVQAEELESGPVVGIDEPGVPAPSAPLCEPTERVRVEVEVVNAGRAQIRHPRGAGHPPERIERLRVGVKDTHAIGGGAAALHQGVREVRAMDAAPDDQPVEREAHDTRACLTAS</sequence>
<evidence type="ECO:0000256" key="1">
    <source>
        <dbReference type="SAM" id="MobiDB-lite"/>
    </source>
</evidence>
<feature type="region of interest" description="Disordered" evidence="1">
    <location>
        <begin position="164"/>
        <end position="185"/>
    </location>
</feature>
<dbReference type="AlphaFoldDB" id="A0A150PAT7"/>
<reference evidence="2 3" key="1">
    <citation type="submission" date="2014-02" db="EMBL/GenBank/DDBJ databases">
        <title>The small core and large imbalanced accessory genome model reveals a collaborative survival strategy of Sorangium cellulosum strains in nature.</title>
        <authorList>
            <person name="Han K."/>
            <person name="Peng R."/>
            <person name="Blom J."/>
            <person name="Li Y.-Z."/>
        </authorList>
    </citation>
    <scope>NUCLEOTIDE SEQUENCE [LARGE SCALE GENOMIC DNA]</scope>
    <source>
        <strain evidence="2 3">So0157-25</strain>
    </source>
</reference>
<feature type="region of interest" description="Disordered" evidence="1">
    <location>
        <begin position="1"/>
        <end position="40"/>
    </location>
</feature>
<feature type="compositionally biased region" description="Basic and acidic residues" evidence="1">
    <location>
        <begin position="170"/>
        <end position="179"/>
    </location>
</feature>
<dbReference type="Proteomes" id="UP000075420">
    <property type="component" value="Unassembled WGS sequence"/>
</dbReference>
<dbReference type="EMBL" id="JELY01002380">
    <property type="protein sequence ID" value="KYF52750.1"/>
    <property type="molecule type" value="Genomic_DNA"/>
</dbReference>
<proteinExistence type="predicted"/>
<feature type="compositionally biased region" description="Basic and acidic residues" evidence="1">
    <location>
        <begin position="1"/>
        <end position="10"/>
    </location>
</feature>
<gene>
    <name evidence="2" type="ORF">BE08_05820</name>
</gene>
<name>A0A150PAT7_SORCE</name>
<accession>A0A150PAT7</accession>
<evidence type="ECO:0000313" key="2">
    <source>
        <dbReference type="EMBL" id="KYF52750.1"/>
    </source>
</evidence>
<comment type="caution">
    <text evidence="2">The sequence shown here is derived from an EMBL/GenBank/DDBJ whole genome shotgun (WGS) entry which is preliminary data.</text>
</comment>
<protein>
    <submittedName>
        <fullName evidence="2">Uncharacterized protein</fullName>
    </submittedName>
</protein>
<organism evidence="2 3">
    <name type="scientific">Sorangium cellulosum</name>
    <name type="common">Polyangium cellulosum</name>
    <dbReference type="NCBI Taxonomy" id="56"/>
    <lineage>
        <taxon>Bacteria</taxon>
        <taxon>Pseudomonadati</taxon>
        <taxon>Myxococcota</taxon>
        <taxon>Polyangia</taxon>
        <taxon>Polyangiales</taxon>
        <taxon>Polyangiaceae</taxon>
        <taxon>Sorangium</taxon>
    </lineage>
</organism>
<evidence type="ECO:0000313" key="3">
    <source>
        <dbReference type="Proteomes" id="UP000075420"/>
    </source>
</evidence>